<name>A0A3M7PUK4_BRAPC</name>
<proteinExistence type="predicted"/>
<reference evidence="1 2" key="1">
    <citation type="journal article" date="2018" name="Sci. Rep.">
        <title>Genomic signatures of local adaptation to the degree of environmental predictability in rotifers.</title>
        <authorList>
            <person name="Franch-Gras L."/>
            <person name="Hahn C."/>
            <person name="Garcia-Roger E.M."/>
            <person name="Carmona M.J."/>
            <person name="Serra M."/>
            <person name="Gomez A."/>
        </authorList>
    </citation>
    <scope>NUCLEOTIDE SEQUENCE [LARGE SCALE GENOMIC DNA]</scope>
    <source>
        <strain evidence="1">HYR1</strain>
    </source>
</reference>
<evidence type="ECO:0000313" key="2">
    <source>
        <dbReference type="Proteomes" id="UP000276133"/>
    </source>
</evidence>
<gene>
    <name evidence="1" type="ORF">BpHYR1_030105</name>
</gene>
<comment type="caution">
    <text evidence="1">The sequence shown here is derived from an EMBL/GenBank/DDBJ whole genome shotgun (WGS) entry which is preliminary data.</text>
</comment>
<dbReference type="Proteomes" id="UP000276133">
    <property type="component" value="Unassembled WGS sequence"/>
</dbReference>
<sequence>MMVINFGMMQKLCKNQVEILNQVVITYTTNERVQRLSAPLVPIAYSQPKSRIFYVYLENILDKMQTYLYLIRPIYNHSSIK</sequence>
<protein>
    <submittedName>
        <fullName evidence="1">Uncharacterized protein</fullName>
    </submittedName>
</protein>
<accession>A0A3M7PUK4</accession>
<dbReference type="EMBL" id="REGN01008807">
    <property type="protein sequence ID" value="RNA02629.1"/>
    <property type="molecule type" value="Genomic_DNA"/>
</dbReference>
<dbReference type="AlphaFoldDB" id="A0A3M7PUK4"/>
<evidence type="ECO:0000313" key="1">
    <source>
        <dbReference type="EMBL" id="RNA02629.1"/>
    </source>
</evidence>
<keyword evidence="2" id="KW-1185">Reference proteome</keyword>
<organism evidence="1 2">
    <name type="scientific">Brachionus plicatilis</name>
    <name type="common">Marine rotifer</name>
    <name type="synonym">Brachionus muelleri</name>
    <dbReference type="NCBI Taxonomy" id="10195"/>
    <lineage>
        <taxon>Eukaryota</taxon>
        <taxon>Metazoa</taxon>
        <taxon>Spiralia</taxon>
        <taxon>Gnathifera</taxon>
        <taxon>Rotifera</taxon>
        <taxon>Eurotatoria</taxon>
        <taxon>Monogononta</taxon>
        <taxon>Pseudotrocha</taxon>
        <taxon>Ploima</taxon>
        <taxon>Brachionidae</taxon>
        <taxon>Brachionus</taxon>
    </lineage>
</organism>